<dbReference type="Gene3D" id="3.40.50.1110">
    <property type="entry name" value="SGNH hydrolase"/>
    <property type="match status" value="1"/>
</dbReference>
<gene>
    <name evidence="5" type="ORF">ACFSW8_17500</name>
</gene>
<feature type="signal peptide" evidence="3">
    <location>
        <begin position="1"/>
        <end position="19"/>
    </location>
</feature>
<feature type="compositionally biased region" description="Low complexity" evidence="2">
    <location>
        <begin position="241"/>
        <end position="251"/>
    </location>
</feature>
<keyword evidence="3" id="KW-0732">Signal</keyword>
<proteinExistence type="predicted"/>
<accession>A0ABW4ZFR0</accession>
<feature type="domain" description="Sialate O-acetylesterase" evidence="4">
    <location>
        <begin position="104"/>
        <end position="204"/>
    </location>
</feature>
<organism evidence="5 6">
    <name type="scientific">Rubritalea tangerina</name>
    <dbReference type="NCBI Taxonomy" id="430798"/>
    <lineage>
        <taxon>Bacteria</taxon>
        <taxon>Pseudomonadati</taxon>
        <taxon>Verrucomicrobiota</taxon>
        <taxon>Verrucomicrobiia</taxon>
        <taxon>Verrucomicrobiales</taxon>
        <taxon>Rubritaleaceae</taxon>
        <taxon>Rubritalea</taxon>
    </lineage>
</organism>
<dbReference type="RefSeq" id="WP_377178895.1">
    <property type="nucleotide sequence ID" value="NZ_JBHUJB010000089.1"/>
</dbReference>
<evidence type="ECO:0000259" key="4">
    <source>
        <dbReference type="Pfam" id="PF03629"/>
    </source>
</evidence>
<name>A0ABW4ZFR0_9BACT</name>
<evidence type="ECO:0000256" key="3">
    <source>
        <dbReference type="SAM" id="SignalP"/>
    </source>
</evidence>
<evidence type="ECO:0000313" key="5">
    <source>
        <dbReference type="EMBL" id="MFD2160704.1"/>
    </source>
</evidence>
<dbReference type="InterPro" id="IPR036514">
    <property type="entry name" value="SGNH_hydro_sf"/>
</dbReference>
<keyword evidence="1" id="KW-0378">Hydrolase</keyword>
<evidence type="ECO:0000256" key="2">
    <source>
        <dbReference type="SAM" id="MobiDB-lite"/>
    </source>
</evidence>
<comment type="caution">
    <text evidence="5">The sequence shown here is derived from an EMBL/GenBank/DDBJ whole genome shotgun (WGS) entry which is preliminary data.</text>
</comment>
<dbReference type="SUPFAM" id="SSF52266">
    <property type="entry name" value="SGNH hydrolase"/>
    <property type="match status" value="1"/>
</dbReference>
<dbReference type="Proteomes" id="UP001597389">
    <property type="component" value="Unassembled WGS sequence"/>
</dbReference>
<sequence length="483" mass="52689">MFRTTLLLTSSLGCASLLAEITTPSFISDGMVLQQKTKAKLWGKATPNQSLSAKLGSQTLTTNVDKNGDWSLTFENLKASTSPQTLTLSSGDDEKIINDVLVGEVWIASGQSNMEWTMAKTDGAQEAKTANDPLLRVYVSSNKAIGTPQYDLKGNWKATAPENTPSFTAVGYQFAKKLRSELQVPVGIIETAWGGKPVEAFTSAEAIAQLPAAKALAENKAKQMANYQKAMAKRPSDAKGKAPANPGNNPNLHSNIYNGHIAPLVGYGIRGAIWYQGESNARPNTAPLYADLQAGMIQDWRTRWGHEFPFYYVQLANFAKWRNGLNWVIVQDQQRRMLQSVKHTGMAVTNDIGDPKDIHPKNKTDVGKRLARWALHNDYGKTNLVVSGPLFASAKTTSNSIEISFDHAEGLTTRDKHAPKTFEIAGADGKWAPANAKIQGNKVILTSDTISKPIHARYAWSNNPTEANLVNKEGLPTSCFTTQ</sequence>
<dbReference type="Pfam" id="PF03629">
    <property type="entry name" value="SASA"/>
    <property type="match status" value="2"/>
</dbReference>
<dbReference type="InterPro" id="IPR039329">
    <property type="entry name" value="SIAE"/>
</dbReference>
<evidence type="ECO:0000313" key="6">
    <source>
        <dbReference type="Proteomes" id="UP001597389"/>
    </source>
</evidence>
<feature type="chain" id="PRO_5046282688" evidence="3">
    <location>
        <begin position="20"/>
        <end position="483"/>
    </location>
</feature>
<dbReference type="PANTHER" id="PTHR22901:SF0">
    <property type="entry name" value="SIALATE O-ACETYLESTERASE"/>
    <property type="match status" value="1"/>
</dbReference>
<dbReference type="EMBL" id="JBHUJB010000089">
    <property type="protein sequence ID" value="MFD2160704.1"/>
    <property type="molecule type" value="Genomic_DNA"/>
</dbReference>
<dbReference type="PANTHER" id="PTHR22901">
    <property type="entry name" value="SIALATE O-ACETYLESTERASE"/>
    <property type="match status" value="1"/>
</dbReference>
<feature type="region of interest" description="Disordered" evidence="2">
    <location>
        <begin position="230"/>
        <end position="251"/>
    </location>
</feature>
<evidence type="ECO:0000256" key="1">
    <source>
        <dbReference type="ARBA" id="ARBA00022801"/>
    </source>
</evidence>
<reference evidence="6" key="1">
    <citation type="journal article" date="2019" name="Int. J. Syst. Evol. Microbiol.">
        <title>The Global Catalogue of Microorganisms (GCM) 10K type strain sequencing project: providing services to taxonomists for standard genome sequencing and annotation.</title>
        <authorList>
            <consortium name="The Broad Institute Genomics Platform"/>
            <consortium name="The Broad Institute Genome Sequencing Center for Infectious Disease"/>
            <person name="Wu L."/>
            <person name="Ma J."/>
        </authorList>
    </citation>
    <scope>NUCLEOTIDE SEQUENCE [LARGE SCALE GENOMIC DNA]</scope>
    <source>
        <strain evidence="6">CCUG 57942</strain>
    </source>
</reference>
<protein>
    <submittedName>
        <fullName evidence="5">Sialate O-acetylesterase</fullName>
    </submittedName>
</protein>
<dbReference type="InterPro" id="IPR013783">
    <property type="entry name" value="Ig-like_fold"/>
</dbReference>
<keyword evidence="6" id="KW-1185">Reference proteome</keyword>
<dbReference type="InterPro" id="IPR005181">
    <property type="entry name" value="SASA"/>
</dbReference>
<dbReference type="Gene3D" id="2.60.40.10">
    <property type="entry name" value="Immunoglobulins"/>
    <property type="match status" value="1"/>
</dbReference>
<feature type="domain" description="Sialate O-acetylesterase" evidence="4">
    <location>
        <begin position="268"/>
        <end position="373"/>
    </location>
</feature>